<dbReference type="Pfam" id="PF09394">
    <property type="entry name" value="Inhibitor_I42"/>
    <property type="match status" value="1"/>
</dbReference>
<sequence length="329" mass="36696">MKFKHIVSFLIPILILICSAGCIDDGDVSKFNETIMEESQQIADDYVKKMHEYKDFDGRNLELVETLTARCPYCWSFKYEFDMQSEKDIEVVDRATATILVQEGKVVDVVFSAGMKDEKEPEGILNVSKLLEDPVYNSKVGVYGRVDLLGELFCPCFELASGGERVQVWYGSMVEDNETGMPPVSVEGLENGNWVIVTGKLKTAGDHRSLNDFWASTIEKPVSVDKSSGGREVKVSLEKTLAVTLDSNPTTGFRWNLRENSNEGVLQLVGNEFVIAGAIEPPPPGTGGKEVWIFEARRRGASKISMEYIRLWEKDVEPAETFGLTVLVE</sequence>
<proteinExistence type="predicted"/>
<keyword evidence="2" id="KW-0789">Thiol protease inhibitor</keyword>
<keyword evidence="1" id="KW-0646">Protease inhibitor</keyword>
<dbReference type="AlphaFoldDB" id="A0A811TCR6"/>
<evidence type="ECO:0000259" key="3">
    <source>
        <dbReference type="Pfam" id="PF09394"/>
    </source>
</evidence>
<gene>
    <name evidence="4" type="ORF">LAKADJCE_00541</name>
</gene>
<dbReference type="EMBL" id="CAJHIR010000028">
    <property type="protein sequence ID" value="CAD6493560.1"/>
    <property type="molecule type" value="Genomic_DNA"/>
</dbReference>
<dbReference type="SUPFAM" id="SSF141066">
    <property type="entry name" value="ICP-like"/>
    <property type="match status" value="1"/>
</dbReference>
<organism evidence="4 5">
    <name type="scientific">Candidatus Argoarchaeum ethanivorans</name>
    <dbReference type="NCBI Taxonomy" id="2608793"/>
    <lineage>
        <taxon>Archaea</taxon>
        <taxon>Methanobacteriati</taxon>
        <taxon>Methanobacteriota</taxon>
        <taxon>Stenosarchaea group</taxon>
        <taxon>Methanomicrobia</taxon>
        <taxon>Methanosarcinales</taxon>
        <taxon>Methanosarcinales incertae sedis</taxon>
        <taxon>GOM Arc I cluster</taxon>
        <taxon>Candidatus Argoarchaeum</taxon>
    </lineage>
</organism>
<comment type="caution">
    <text evidence="4">The sequence shown here is derived from an EMBL/GenBank/DDBJ whole genome shotgun (WGS) entry which is preliminary data.</text>
</comment>
<evidence type="ECO:0000256" key="2">
    <source>
        <dbReference type="ARBA" id="ARBA00022704"/>
    </source>
</evidence>
<accession>A0A811TCR6</accession>
<dbReference type="InterPro" id="IPR052781">
    <property type="entry name" value="Cys_protease_inhibitor_I42"/>
</dbReference>
<dbReference type="GO" id="GO:0004869">
    <property type="term" value="F:cysteine-type endopeptidase inhibitor activity"/>
    <property type="evidence" value="ECO:0007669"/>
    <property type="project" value="UniProtKB-KW"/>
</dbReference>
<evidence type="ECO:0000313" key="4">
    <source>
        <dbReference type="EMBL" id="CAD6493560.1"/>
    </source>
</evidence>
<dbReference type="PANTHER" id="PTHR36530">
    <property type="entry name" value="INHIBITOR OF CYSTEINE PEPTIDASE"/>
    <property type="match status" value="1"/>
</dbReference>
<dbReference type="Proteomes" id="UP000612009">
    <property type="component" value="Unassembled WGS sequence"/>
</dbReference>
<evidence type="ECO:0000256" key="1">
    <source>
        <dbReference type="ARBA" id="ARBA00022690"/>
    </source>
</evidence>
<dbReference type="PANTHER" id="PTHR36530:SF1">
    <property type="entry name" value="AMOEBIASIN-1"/>
    <property type="match status" value="1"/>
</dbReference>
<protein>
    <submittedName>
        <fullName evidence="4">Chagasin family peptidase inhibitor I42</fullName>
    </submittedName>
</protein>
<evidence type="ECO:0000313" key="5">
    <source>
        <dbReference type="Proteomes" id="UP000612009"/>
    </source>
</evidence>
<dbReference type="InterPro" id="IPR018990">
    <property type="entry name" value="Prot_inh_I42_chagasin"/>
</dbReference>
<dbReference type="Gene3D" id="2.60.40.2020">
    <property type="match status" value="1"/>
</dbReference>
<reference evidence="4" key="1">
    <citation type="submission" date="2020-10" db="EMBL/GenBank/DDBJ databases">
        <authorList>
            <person name="Hahn C.J."/>
            <person name="Laso-Perez R."/>
            <person name="Vulcano F."/>
            <person name="Vaziourakis K.-M."/>
            <person name="Stokke R."/>
            <person name="Steen I.H."/>
            <person name="Teske A."/>
            <person name="Boetius A."/>
            <person name="Liebeke M."/>
            <person name="Amann R."/>
            <person name="Knittel K."/>
        </authorList>
    </citation>
    <scope>NUCLEOTIDE SEQUENCE</scope>
    <source>
        <strain evidence="4">Gfbio:e3339647-f889-4370-9287-4fb5cb688e4c:AG392J18_GoMArc1</strain>
    </source>
</reference>
<name>A0A811TCR6_9EURY</name>
<dbReference type="InterPro" id="IPR036331">
    <property type="entry name" value="Chagasin-like_sf"/>
</dbReference>
<feature type="domain" description="Proteinase inhibitor I42 chagasin" evidence="3">
    <location>
        <begin position="235"/>
        <end position="326"/>
    </location>
</feature>